<dbReference type="GO" id="GO:0016747">
    <property type="term" value="F:acyltransferase activity, transferring groups other than amino-acyl groups"/>
    <property type="evidence" value="ECO:0007669"/>
    <property type="project" value="InterPro"/>
</dbReference>
<evidence type="ECO:0000259" key="2">
    <source>
        <dbReference type="Pfam" id="PF01757"/>
    </source>
</evidence>
<accession>A0A1G5RW94</accession>
<keyword evidence="3" id="KW-0808">Transferase</keyword>
<dbReference type="AlphaFoldDB" id="A0A1G5RW94"/>
<dbReference type="Proteomes" id="UP000199428">
    <property type="component" value="Unassembled WGS sequence"/>
</dbReference>
<dbReference type="GO" id="GO:0016787">
    <property type="term" value="F:hydrolase activity"/>
    <property type="evidence" value="ECO:0007669"/>
    <property type="project" value="UniProtKB-KW"/>
</dbReference>
<feature type="transmembrane region" description="Helical" evidence="1">
    <location>
        <begin position="139"/>
        <end position="160"/>
    </location>
</feature>
<name>A0A1G5RW94_PSEXY</name>
<dbReference type="GO" id="GO:0016020">
    <property type="term" value="C:membrane"/>
    <property type="evidence" value="ECO:0007669"/>
    <property type="project" value="TreeGrafter"/>
</dbReference>
<evidence type="ECO:0000256" key="1">
    <source>
        <dbReference type="SAM" id="Phobius"/>
    </source>
</evidence>
<dbReference type="InterPro" id="IPR002656">
    <property type="entry name" value="Acyl_transf_3_dom"/>
</dbReference>
<dbReference type="PANTHER" id="PTHR23028:SF53">
    <property type="entry name" value="ACYL_TRANSF_3 DOMAIN-CONTAINING PROTEIN"/>
    <property type="match status" value="1"/>
</dbReference>
<feature type="transmembrane region" description="Helical" evidence="1">
    <location>
        <begin position="265"/>
        <end position="285"/>
    </location>
</feature>
<organism evidence="3 4">
    <name type="scientific">Pseudobutyrivibrio xylanivorans</name>
    <dbReference type="NCBI Taxonomy" id="185007"/>
    <lineage>
        <taxon>Bacteria</taxon>
        <taxon>Bacillati</taxon>
        <taxon>Bacillota</taxon>
        <taxon>Clostridia</taxon>
        <taxon>Lachnospirales</taxon>
        <taxon>Lachnospiraceae</taxon>
        <taxon>Pseudobutyrivibrio</taxon>
    </lineage>
</organism>
<evidence type="ECO:0000313" key="3">
    <source>
        <dbReference type="EMBL" id="SCZ78187.1"/>
    </source>
</evidence>
<feature type="transmembrane region" description="Helical" evidence="1">
    <location>
        <begin position="12"/>
        <end position="28"/>
    </location>
</feature>
<dbReference type="InterPro" id="IPR050879">
    <property type="entry name" value="Acyltransferase_3"/>
</dbReference>
<feature type="transmembrane region" description="Helical" evidence="1">
    <location>
        <begin position="238"/>
        <end position="259"/>
    </location>
</feature>
<feature type="transmembrane region" description="Helical" evidence="1">
    <location>
        <begin position="327"/>
        <end position="349"/>
    </location>
</feature>
<reference evidence="3 4" key="1">
    <citation type="submission" date="2016-10" db="EMBL/GenBank/DDBJ databases">
        <authorList>
            <person name="de Groot N.N."/>
        </authorList>
    </citation>
    <scope>NUCLEOTIDE SEQUENCE [LARGE SCALE GENOMIC DNA]</scope>
    <source>
        <strain evidence="3 4">DSM 10317</strain>
    </source>
</reference>
<keyword evidence="1" id="KW-0472">Membrane</keyword>
<gene>
    <name evidence="3" type="ORF">SAMN02910350_01133</name>
</gene>
<sequence>MNNIYLKKADQIQFFRFICFGMIFLWHAKVWQIKFLPSNVGAQTGLFFFFLLTGVVSSYSLESKDLAPTKKNIIEYVIRKIIKIYPLYFLTNLVTFLYEGGQEYVTTHNVKMFIFMVGSFIISSLMLQTWLFMPFVCNTVGWYLASMIWLSIVNIPFTNWAKSKRNQKKPILRMLGIICLAFIYLIVLSSLQFFIPFGAGAYFFQTPVFCLGFHIIGLALGQIILIVKNNYPEWSLQVNKFTAIETIVLLIWLVIVFIPGEMAPLPIALGLLFDILLIFVFMLGYGKISVILRTKPLVFLGDISFECYIIHQVIIKIYSGINGWESFGFFGNAYALAICFTITIAIALYTSKITSFLELNANF</sequence>
<dbReference type="GO" id="GO:0000271">
    <property type="term" value="P:polysaccharide biosynthetic process"/>
    <property type="evidence" value="ECO:0007669"/>
    <property type="project" value="TreeGrafter"/>
</dbReference>
<keyword evidence="3" id="KW-0012">Acyltransferase</keyword>
<evidence type="ECO:0000313" key="4">
    <source>
        <dbReference type="Proteomes" id="UP000199428"/>
    </source>
</evidence>
<feature type="transmembrane region" description="Helical" evidence="1">
    <location>
        <begin position="201"/>
        <end position="226"/>
    </location>
</feature>
<feature type="transmembrane region" description="Helical" evidence="1">
    <location>
        <begin position="112"/>
        <end position="133"/>
    </location>
</feature>
<feature type="domain" description="Acyltransferase 3" evidence="2">
    <location>
        <begin position="12"/>
        <end position="349"/>
    </location>
</feature>
<protein>
    <submittedName>
        <fullName evidence="3">Peptidoglycan/LPS O-acetylase OafA/YrhL, contains acyltransferase and SGNH-hydrolase domains</fullName>
    </submittedName>
</protein>
<dbReference type="Pfam" id="PF01757">
    <property type="entry name" value="Acyl_transf_3"/>
    <property type="match status" value="1"/>
</dbReference>
<dbReference type="EMBL" id="FMWK01000005">
    <property type="protein sequence ID" value="SCZ78187.1"/>
    <property type="molecule type" value="Genomic_DNA"/>
</dbReference>
<keyword evidence="3" id="KW-0378">Hydrolase</keyword>
<keyword evidence="1" id="KW-1133">Transmembrane helix</keyword>
<feature type="transmembrane region" description="Helical" evidence="1">
    <location>
        <begin position="172"/>
        <end position="195"/>
    </location>
</feature>
<proteinExistence type="predicted"/>
<keyword evidence="1" id="KW-0812">Transmembrane</keyword>
<feature type="transmembrane region" description="Helical" evidence="1">
    <location>
        <begin position="40"/>
        <end position="61"/>
    </location>
</feature>
<dbReference type="PANTHER" id="PTHR23028">
    <property type="entry name" value="ACETYLTRANSFERASE"/>
    <property type="match status" value="1"/>
</dbReference>